<evidence type="ECO:0000313" key="2">
    <source>
        <dbReference type="Proteomes" id="UP001341840"/>
    </source>
</evidence>
<name>A0ABU6XV09_9FABA</name>
<dbReference type="Proteomes" id="UP001341840">
    <property type="component" value="Unassembled WGS sequence"/>
</dbReference>
<protein>
    <submittedName>
        <fullName evidence="1">Uncharacterized protein</fullName>
    </submittedName>
</protein>
<evidence type="ECO:0000313" key="1">
    <source>
        <dbReference type="EMBL" id="MED6201547.1"/>
    </source>
</evidence>
<reference evidence="1 2" key="1">
    <citation type="journal article" date="2023" name="Plants (Basel)">
        <title>Bridging the Gap: Combining Genomics and Transcriptomics Approaches to Understand Stylosanthes scabra, an Orphan Legume from the Brazilian Caatinga.</title>
        <authorList>
            <person name="Ferreira-Neto J.R.C."/>
            <person name="da Silva M.D."/>
            <person name="Binneck E."/>
            <person name="de Melo N.F."/>
            <person name="da Silva R.H."/>
            <person name="de Melo A.L.T.M."/>
            <person name="Pandolfi V."/>
            <person name="Bustamante F.O."/>
            <person name="Brasileiro-Vidal A.C."/>
            <person name="Benko-Iseppon A.M."/>
        </authorList>
    </citation>
    <scope>NUCLEOTIDE SEQUENCE [LARGE SCALE GENOMIC DNA]</scope>
    <source>
        <tissue evidence="1">Leaves</tissue>
    </source>
</reference>
<keyword evidence="2" id="KW-1185">Reference proteome</keyword>
<gene>
    <name evidence="1" type="ORF">PIB30_096163</name>
</gene>
<dbReference type="EMBL" id="JASCZI010213704">
    <property type="protein sequence ID" value="MED6201547.1"/>
    <property type="molecule type" value="Genomic_DNA"/>
</dbReference>
<proteinExistence type="predicted"/>
<comment type="caution">
    <text evidence="1">The sequence shown here is derived from an EMBL/GenBank/DDBJ whole genome shotgun (WGS) entry which is preliminary data.</text>
</comment>
<organism evidence="1 2">
    <name type="scientific">Stylosanthes scabra</name>
    <dbReference type="NCBI Taxonomy" id="79078"/>
    <lineage>
        <taxon>Eukaryota</taxon>
        <taxon>Viridiplantae</taxon>
        <taxon>Streptophyta</taxon>
        <taxon>Embryophyta</taxon>
        <taxon>Tracheophyta</taxon>
        <taxon>Spermatophyta</taxon>
        <taxon>Magnoliopsida</taxon>
        <taxon>eudicotyledons</taxon>
        <taxon>Gunneridae</taxon>
        <taxon>Pentapetalae</taxon>
        <taxon>rosids</taxon>
        <taxon>fabids</taxon>
        <taxon>Fabales</taxon>
        <taxon>Fabaceae</taxon>
        <taxon>Papilionoideae</taxon>
        <taxon>50 kb inversion clade</taxon>
        <taxon>dalbergioids sensu lato</taxon>
        <taxon>Dalbergieae</taxon>
        <taxon>Pterocarpus clade</taxon>
        <taxon>Stylosanthes</taxon>
    </lineage>
</organism>
<accession>A0ABU6XV09</accession>
<sequence length="102" mass="11395">MVKNRVSIADPGNTEVATVHHNENWVEGIDTQVSNMEEYVEASNQLIIDAGRPPDPNMEVRDILVPMETEEANRMPIEQLTKGVDFTTPNSGILKDTEMQSN</sequence>